<protein>
    <submittedName>
        <fullName evidence="2">Uncharacterized protein</fullName>
    </submittedName>
</protein>
<evidence type="ECO:0000256" key="1">
    <source>
        <dbReference type="SAM" id="MobiDB-lite"/>
    </source>
</evidence>
<feature type="region of interest" description="Disordered" evidence="1">
    <location>
        <begin position="1"/>
        <end position="63"/>
    </location>
</feature>
<gene>
    <name evidence="2" type="ORF">PUN28_013284</name>
</gene>
<reference evidence="2 3" key="1">
    <citation type="submission" date="2023-03" db="EMBL/GenBank/DDBJ databases">
        <title>High recombination rates correlate with genetic variation in Cardiocondyla obscurior ants.</title>
        <authorList>
            <person name="Errbii M."/>
        </authorList>
    </citation>
    <scope>NUCLEOTIDE SEQUENCE [LARGE SCALE GENOMIC DNA]</scope>
    <source>
        <strain evidence="2">Alpha-2009</strain>
        <tissue evidence="2">Whole body</tissue>
    </source>
</reference>
<feature type="region of interest" description="Disordered" evidence="1">
    <location>
        <begin position="109"/>
        <end position="154"/>
    </location>
</feature>
<evidence type="ECO:0000313" key="3">
    <source>
        <dbReference type="Proteomes" id="UP001430953"/>
    </source>
</evidence>
<sequence length="154" mass="16549">MSTCSTCQPLRLNRSPDYPMTHNARPALSKPSAAALRPTAPIPPPPPPGHPPLVPLPPPPPSLPLARQLAAGMQRREAISFLAWTDAAACVHEKSSATYLTPCLNRLTRGSQEPETRAEQSLPLSELSPARGTRPCATDRRNFAPTLPTYCSEA</sequence>
<dbReference type="EMBL" id="JADYXP020000013">
    <property type="protein sequence ID" value="KAL0111955.1"/>
    <property type="molecule type" value="Genomic_DNA"/>
</dbReference>
<dbReference type="Proteomes" id="UP001430953">
    <property type="component" value="Unassembled WGS sequence"/>
</dbReference>
<proteinExistence type="predicted"/>
<dbReference type="AlphaFoldDB" id="A0AAW2FA80"/>
<comment type="caution">
    <text evidence="2">The sequence shown here is derived from an EMBL/GenBank/DDBJ whole genome shotgun (WGS) entry which is preliminary data.</text>
</comment>
<keyword evidence="3" id="KW-1185">Reference proteome</keyword>
<name>A0AAW2FA80_9HYME</name>
<accession>A0AAW2FA80</accession>
<feature type="compositionally biased region" description="Pro residues" evidence="1">
    <location>
        <begin position="40"/>
        <end position="63"/>
    </location>
</feature>
<evidence type="ECO:0000313" key="2">
    <source>
        <dbReference type="EMBL" id="KAL0111955.1"/>
    </source>
</evidence>
<organism evidence="2 3">
    <name type="scientific">Cardiocondyla obscurior</name>
    <dbReference type="NCBI Taxonomy" id="286306"/>
    <lineage>
        <taxon>Eukaryota</taxon>
        <taxon>Metazoa</taxon>
        <taxon>Ecdysozoa</taxon>
        <taxon>Arthropoda</taxon>
        <taxon>Hexapoda</taxon>
        <taxon>Insecta</taxon>
        <taxon>Pterygota</taxon>
        <taxon>Neoptera</taxon>
        <taxon>Endopterygota</taxon>
        <taxon>Hymenoptera</taxon>
        <taxon>Apocrita</taxon>
        <taxon>Aculeata</taxon>
        <taxon>Formicoidea</taxon>
        <taxon>Formicidae</taxon>
        <taxon>Myrmicinae</taxon>
        <taxon>Cardiocondyla</taxon>
    </lineage>
</organism>